<evidence type="ECO:0000313" key="4">
    <source>
        <dbReference type="Proteomes" id="UP001251857"/>
    </source>
</evidence>
<dbReference type="RefSeq" id="WP_311652547.1">
    <property type="nucleotide sequence ID" value="NZ_JAVRIB010000006.1"/>
</dbReference>
<dbReference type="SUPFAM" id="SSF57997">
    <property type="entry name" value="Tropomyosin"/>
    <property type="match status" value="1"/>
</dbReference>
<protein>
    <submittedName>
        <fullName evidence="3">BON domain-containing protein</fullName>
    </submittedName>
</protein>
<dbReference type="InterPro" id="IPR051686">
    <property type="entry name" value="Lipoprotein_DolP"/>
</dbReference>
<feature type="domain" description="BON" evidence="2">
    <location>
        <begin position="91"/>
        <end position="159"/>
    </location>
</feature>
<dbReference type="PANTHER" id="PTHR34606:SF15">
    <property type="entry name" value="BON DOMAIN-CONTAINING PROTEIN"/>
    <property type="match status" value="1"/>
</dbReference>
<name>A0ABU3BZK7_9GAMM</name>
<evidence type="ECO:0000259" key="2">
    <source>
        <dbReference type="PROSITE" id="PS50914"/>
    </source>
</evidence>
<reference evidence="3 4" key="1">
    <citation type="submission" date="2023-09" db="EMBL/GenBank/DDBJ databases">
        <authorList>
            <person name="Rey-Velasco X."/>
        </authorList>
    </citation>
    <scope>NUCLEOTIDE SEQUENCE [LARGE SCALE GENOMIC DNA]</scope>
    <source>
        <strain evidence="3 4">W335</strain>
    </source>
</reference>
<dbReference type="SMART" id="SM00749">
    <property type="entry name" value="BON"/>
    <property type="match status" value="1"/>
</dbReference>
<sequence>MRYRSLPAIALATAVVLCLNGCSETPQQRYQRATEALTEARDARQGAAETVTERRRALARAESELEAARDKLESAEARVQEAEAAVQDSVDDDVLFRAIQRALLDADRFDGAAIAVGVGDGVVTLNGSVPDAATGEAAVATAADFPGVADVRDQLVVDKAAPAGAP</sequence>
<proteinExistence type="predicted"/>
<dbReference type="InterPro" id="IPR014004">
    <property type="entry name" value="Transpt-assoc_nodulatn_dom_bac"/>
</dbReference>
<dbReference type="Gene3D" id="3.30.1340.30">
    <property type="match status" value="1"/>
</dbReference>
<gene>
    <name evidence="3" type="ORF">RM532_07195</name>
</gene>
<keyword evidence="4" id="KW-1185">Reference proteome</keyword>
<dbReference type="EMBL" id="JAVRIB010000006">
    <property type="protein sequence ID" value="MDT0634740.1"/>
    <property type="molecule type" value="Genomic_DNA"/>
</dbReference>
<organism evidence="3 4">
    <name type="scientific">Spectribacter hydrogenoxidans</name>
    <dbReference type="NCBI Taxonomy" id="3075608"/>
    <lineage>
        <taxon>Bacteria</taxon>
        <taxon>Pseudomonadati</taxon>
        <taxon>Pseudomonadota</taxon>
        <taxon>Gammaproteobacteria</taxon>
        <taxon>Salinisphaerales</taxon>
        <taxon>Salinisphaeraceae</taxon>
        <taxon>Spectribacter</taxon>
    </lineage>
</organism>
<accession>A0ABU3BZK7</accession>
<dbReference type="PROSITE" id="PS50914">
    <property type="entry name" value="BON"/>
    <property type="match status" value="1"/>
</dbReference>
<evidence type="ECO:0000256" key="1">
    <source>
        <dbReference type="SAM" id="Coils"/>
    </source>
</evidence>
<keyword evidence="1" id="KW-0175">Coiled coil</keyword>
<dbReference type="Pfam" id="PF04972">
    <property type="entry name" value="BON"/>
    <property type="match status" value="1"/>
</dbReference>
<comment type="caution">
    <text evidence="3">The sequence shown here is derived from an EMBL/GenBank/DDBJ whole genome shotgun (WGS) entry which is preliminary data.</text>
</comment>
<evidence type="ECO:0000313" key="3">
    <source>
        <dbReference type="EMBL" id="MDT0634740.1"/>
    </source>
</evidence>
<dbReference type="PANTHER" id="PTHR34606">
    <property type="entry name" value="BON DOMAIN-CONTAINING PROTEIN"/>
    <property type="match status" value="1"/>
</dbReference>
<dbReference type="InterPro" id="IPR007055">
    <property type="entry name" value="BON_dom"/>
</dbReference>
<feature type="coiled-coil region" evidence="1">
    <location>
        <begin position="51"/>
        <end position="92"/>
    </location>
</feature>
<dbReference type="Proteomes" id="UP001251857">
    <property type="component" value="Unassembled WGS sequence"/>
</dbReference>